<proteinExistence type="predicted"/>
<evidence type="ECO:0000313" key="2">
    <source>
        <dbReference type="Proteomes" id="UP000053562"/>
    </source>
</evidence>
<organism evidence="1 2">
    <name type="scientific">Plasmodium vivax India VII</name>
    <dbReference type="NCBI Taxonomy" id="1077284"/>
    <lineage>
        <taxon>Eukaryota</taxon>
        <taxon>Sar</taxon>
        <taxon>Alveolata</taxon>
        <taxon>Apicomplexa</taxon>
        <taxon>Aconoidasida</taxon>
        <taxon>Haemosporida</taxon>
        <taxon>Plasmodiidae</taxon>
        <taxon>Plasmodium</taxon>
        <taxon>Plasmodium (Plasmodium)</taxon>
    </lineage>
</organism>
<name>A0A0J9UTW3_PLAVI</name>
<sequence>MNIVYFILYIHYYNYPFLEKAWTKYEEFENPVEEKEGFDKNYNQNCALIIWTLGEHTKKYRSFCEKLIRNLEPYKNKKIIDPSDKCCKSLQSWLYYFKMKYSIPNNFIQECYKKSQPLHGLRVNTHICPYYLYEEVNNAEKDKPKINIFVDNFSTIQNILKEKNHTHNCLGWKFLYECFKIYKKINKDYCSKGENSDTINICLQLKEFRTHYDTLICTISEIPEKIKSQDEDFIEFTDDDCLLNESKKESVSDEDQSTSSSVPSITTTALCTVAGVSSTLALLYKV</sequence>
<dbReference type="EMBL" id="KQ234597">
    <property type="protein sequence ID" value="KMZ76838.1"/>
    <property type="molecule type" value="Genomic_DNA"/>
</dbReference>
<evidence type="ECO:0008006" key="3">
    <source>
        <dbReference type="Google" id="ProtNLM"/>
    </source>
</evidence>
<reference evidence="1 2" key="1">
    <citation type="submission" date="2011-08" db="EMBL/GenBank/DDBJ databases">
        <title>The Genome Sequence of Plasmodium vivax India VII.</title>
        <authorList>
            <consortium name="The Broad Institute Genome Sequencing Platform"/>
            <consortium name="The Broad Institute Genome Sequencing Center for Infectious Disease"/>
            <person name="Neafsey D."/>
            <person name="Carlton J."/>
            <person name="Barnwell J."/>
            <person name="Collins W."/>
            <person name="Escalante A."/>
            <person name="Mullikin J."/>
            <person name="Saul A."/>
            <person name="Guigo R."/>
            <person name="Camara F."/>
            <person name="Young S.K."/>
            <person name="Zeng Q."/>
            <person name="Gargeya S."/>
            <person name="Fitzgerald M."/>
            <person name="Haas B."/>
            <person name="Abouelleil A."/>
            <person name="Alvarado L."/>
            <person name="Arachchi H.M."/>
            <person name="Berlin A."/>
            <person name="Brown A."/>
            <person name="Chapman S.B."/>
            <person name="Chen Z."/>
            <person name="Dunbar C."/>
            <person name="Freedman E."/>
            <person name="Gearin G."/>
            <person name="Gellesch M."/>
            <person name="Goldberg J."/>
            <person name="Griggs A."/>
            <person name="Gujja S."/>
            <person name="Heiman D."/>
            <person name="Howarth C."/>
            <person name="Larson L."/>
            <person name="Lui A."/>
            <person name="MacDonald P.J.P."/>
            <person name="Montmayeur A."/>
            <person name="Murphy C."/>
            <person name="Neiman D."/>
            <person name="Pearson M."/>
            <person name="Priest M."/>
            <person name="Roberts A."/>
            <person name="Saif S."/>
            <person name="Shea T."/>
            <person name="Shenoy N."/>
            <person name="Sisk P."/>
            <person name="Stolte C."/>
            <person name="Sykes S."/>
            <person name="Wortman J."/>
            <person name="Nusbaum C."/>
            <person name="Birren B."/>
        </authorList>
    </citation>
    <scope>NUCLEOTIDE SEQUENCE [LARGE SCALE GENOMIC DNA]</scope>
    <source>
        <strain evidence="1 2">India VII</strain>
    </source>
</reference>
<evidence type="ECO:0000313" key="1">
    <source>
        <dbReference type="EMBL" id="KMZ76838.1"/>
    </source>
</evidence>
<dbReference type="Proteomes" id="UP000053562">
    <property type="component" value="Unassembled WGS sequence"/>
</dbReference>
<gene>
    <name evidence="1" type="ORF">PVIIG_05410</name>
</gene>
<dbReference type="AlphaFoldDB" id="A0A0J9UTW3"/>
<protein>
    <recommendedName>
        <fullName evidence="3">PIR Superfamily Protein</fullName>
    </recommendedName>
</protein>
<accession>A0A0J9UTW3</accession>